<evidence type="ECO:0000259" key="2">
    <source>
        <dbReference type="PROSITE" id="PS50110"/>
    </source>
</evidence>
<dbReference type="InterPro" id="IPR011006">
    <property type="entry name" value="CheY-like_superfamily"/>
</dbReference>
<accession>A0A9N8J262</accession>
<evidence type="ECO:0000313" key="3">
    <source>
        <dbReference type="EMBL" id="CAC9974930.1"/>
    </source>
</evidence>
<dbReference type="AlphaFoldDB" id="A0A9N8J262"/>
<dbReference type="SMART" id="SM00448">
    <property type="entry name" value="REC"/>
    <property type="match status" value="1"/>
</dbReference>
<dbReference type="EMBL" id="CAIJDE010000044">
    <property type="protein sequence ID" value="CAC9974930.1"/>
    <property type="molecule type" value="Genomic_DNA"/>
</dbReference>
<dbReference type="SUPFAM" id="SSF52172">
    <property type="entry name" value="CheY-like"/>
    <property type="match status" value="1"/>
</dbReference>
<dbReference type="Gene3D" id="3.40.50.2300">
    <property type="match status" value="1"/>
</dbReference>
<evidence type="ECO:0000313" key="4">
    <source>
        <dbReference type="Proteomes" id="UP000533639"/>
    </source>
</evidence>
<dbReference type="RefSeq" id="WP_053474238.1">
    <property type="nucleotide sequence ID" value="NZ_CAIJDE010000044.1"/>
</dbReference>
<gene>
    <name evidence="3" type="primary">rcp1_1</name>
    <name evidence="3" type="ORF">FLAPXU55_02627</name>
</gene>
<feature type="modified residue" description="4-aspartylphosphate" evidence="1">
    <location>
        <position position="58"/>
    </location>
</feature>
<dbReference type="Pfam" id="PF00072">
    <property type="entry name" value="Response_reg"/>
    <property type="match status" value="1"/>
</dbReference>
<comment type="caution">
    <text evidence="3">The sequence shown here is derived from an EMBL/GenBank/DDBJ whole genome shotgun (WGS) entry which is preliminary data.</text>
</comment>
<evidence type="ECO:0000256" key="1">
    <source>
        <dbReference type="PROSITE-ProRule" id="PRU00169"/>
    </source>
</evidence>
<organism evidence="3 4">
    <name type="scientific">Flavobacterium panici</name>
    <dbReference type="NCBI Taxonomy" id="2654843"/>
    <lineage>
        <taxon>Bacteria</taxon>
        <taxon>Pseudomonadati</taxon>
        <taxon>Bacteroidota</taxon>
        <taxon>Flavobacteriia</taxon>
        <taxon>Flavobacteriales</taxon>
        <taxon>Flavobacteriaceae</taxon>
        <taxon>Flavobacterium</taxon>
    </lineage>
</organism>
<dbReference type="InterPro" id="IPR001789">
    <property type="entry name" value="Sig_transdc_resp-reg_receiver"/>
</dbReference>
<dbReference type="GO" id="GO:0000160">
    <property type="term" value="P:phosphorelay signal transduction system"/>
    <property type="evidence" value="ECO:0007669"/>
    <property type="project" value="InterPro"/>
</dbReference>
<proteinExistence type="predicted"/>
<dbReference type="Proteomes" id="UP000533639">
    <property type="component" value="Unassembled WGS sequence"/>
</dbReference>
<reference evidence="3 4" key="1">
    <citation type="submission" date="2020-06" db="EMBL/GenBank/DDBJ databases">
        <authorList>
            <person name="Criscuolo A."/>
        </authorList>
    </citation>
    <scope>NUCLEOTIDE SEQUENCE [LARGE SCALE GENOMIC DNA]</scope>
    <source>
        <strain evidence="3">PXU-55</strain>
    </source>
</reference>
<dbReference type="PANTHER" id="PTHR44520:SF2">
    <property type="entry name" value="RESPONSE REGULATOR RCP1"/>
    <property type="match status" value="1"/>
</dbReference>
<sequence length="153" mass="17085">MEKKIILLADDDIDDTEMFCEALEDVNENVVCHCAVNGVEIFEILKTIDEKPELIFLDLNMPIMNGWNCLELLKKDPAYQDIPVIMISTSSHKKDMEAAASLGSICYFVKPNNFNDLKEILRVITSNLGSGLKDAIVNSLSKGSKHIFTCSDN</sequence>
<protein>
    <submittedName>
        <fullName evidence="3">Response regulator rcp1</fullName>
    </submittedName>
</protein>
<keyword evidence="4" id="KW-1185">Reference proteome</keyword>
<dbReference type="PROSITE" id="PS50110">
    <property type="entry name" value="RESPONSE_REGULATORY"/>
    <property type="match status" value="1"/>
</dbReference>
<keyword evidence="1" id="KW-0597">Phosphoprotein</keyword>
<feature type="domain" description="Response regulatory" evidence="2">
    <location>
        <begin position="5"/>
        <end position="125"/>
    </location>
</feature>
<dbReference type="InterPro" id="IPR052893">
    <property type="entry name" value="TCS_response_regulator"/>
</dbReference>
<name>A0A9N8J262_9FLAO</name>
<dbReference type="PANTHER" id="PTHR44520">
    <property type="entry name" value="RESPONSE REGULATOR RCP1-RELATED"/>
    <property type="match status" value="1"/>
</dbReference>